<dbReference type="PANTHER" id="PTHR18901">
    <property type="entry name" value="2-DEOXYGLUCOSE-6-PHOSPHATE PHOSPHATASE 2"/>
    <property type="match status" value="1"/>
</dbReference>
<keyword evidence="1" id="KW-0378">Hydrolase</keyword>
<dbReference type="NCBIfam" id="TIGR01549">
    <property type="entry name" value="HAD-SF-IA-v1"/>
    <property type="match status" value="1"/>
</dbReference>
<dbReference type="NCBIfam" id="TIGR01509">
    <property type="entry name" value="HAD-SF-IA-v3"/>
    <property type="match status" value="1"/>
</dbReference>
<dbReference type="PANTHER" id="PTHR18901:SF38">
    <property type="entry name" value="PSEUDOURIDINE-5'-PHOSPHATASE"/>
    <property type="match status" value="1"/>
</dbReference>
<dbReference type="Gene3D" id="3.40.50.1000">
    <property type="entry name" value="HAD superfamily/HAD-like"/>
    <property type="match status" value="1"/>
</dbReference>
<dbReference type="InterPro" id="IPR023198">
    <property type="entry name" value="PGP-like_dom2"/>
</dbReference>
<evidence type="ECO:0000313" key="2">
    <source>
        <dbReference type="Proteomes" id="UP001646157"/>
    </source>
</evidence>
<dbReference type="Proteomes" id="UP001646157">
    <property type="component" value="Unassembled WGS sequence"/>
</dbReference>
<dbReference type="Gene3D" id="1.10.150.240">
    <property type="entry name" value="Putative phosphatase, domain 2"/>
    <property type="match status" value="1"/>
</dbReference>
<keyword evidence="2" id="KW-1185">Reference proteome</keyword>
<sequence>MIKAVIFDFDGLIIDTESLWFEVFRDITLEYGGELTLTDYSSTIGTTSESLYQHIEKITNEKYNQDEFEMKTNERYDLKKGELILREGVLDYIETASNNGLKMALATSSSRKWVEGFLTKFKLIQYFDVIRTKDDVKKVKPDPELYLQATKALGVDSSEVIVFEDSKNGLTAALAAGLACVMVPNAVTRHLEFEGHAFTLNSMSDMSFDQVIERLTV</sequence>
<comment type="caution">
    <text evidence="1">The sequence shown here is derived from an EMBL/GenBank/DDBJ whole genome shotgun (WGS) entry which is preliminary data.</text>
</comment>
<dbReference type="SUPFAM" id="SSF56784">
    <property type="entry name" value="HAD-like"/>
    <property type="match status" value="1"/>
</dbReference>
<organism evidence="1 2">
    <name type="scientific">Rossellomorea pakistanensis</name>
    <dbReference type="NCBI Taxonomy" id="992288"/>
    <lineage>
        <taxon>Bacteria</taxon>
        <taxon>Bacillati</taxon>
        <taxon>Bacillota</taxon>
        <taxon>Bacilli</taxon>
        <taxon>Bacillales</taxon>
        <taxon>Bacillaceae</taxon>
        <taxon>Rossellomorea</taxon>
    </lineage>
</organism>
<dbReference type="GO" id="GO:0016787">
    <property type="term" value="F:hydrolase activity"/>
    <property type="evidence" value="ECO:0007669"/>
    <property type="project" value="UniProtKB-KW"/>
</dbReference>
<evidence type="ECO:0000313" key="1">
    <source>
        <dbReference type="EMBL" id="MBM7583746.1"/>
    </source>
</evidence>
<dbReference type="InterPro" id="IPR036412">
    <property type="entry name" value="HAD-like_sf"/>
</dbReference>
<reference evidence="1 2" key="1">
    <citation type="submission" date="2021-01" db="EMBL/GenBank/DDBJ databases">
        <title>Genomic Encyclopedia of Type Strains, Phase IV (KMG-IV): sequencing the most valuable type-strain genomes for metagenomic binning, comparative biology and taxonomic classification.</title>
        <authorList>
            <person name="Goeker M."/>
        </authorList>
    </citation>
    <scope>NUCLEOTIDE SEQUENCE [LARGE SCALE GENOMIC DNA]</scope>
    <source>
        <strain evidence="1 2">DSM 24834</strain>
    </source>
</reference>
<dbReference type="SFLD" id="SFLDS00003">
    <property type="entry name" value="Haloacid_Dehalogenase"/>
    <property type="match status" value="1"/>
</dbReference>
<accession>A0ABS2N7B6</accession>
<protein>
    <submittedName>
        <fullName evidence="1">Hydrolase of the HAD superfamily</fullName>
    </submittedName>
</protein>
<dbReference type="EMBL" id="JAFBDZ010000001">
    <property type="protein sequence ID" value="MBM7583746.1"/>
    <property type="molecule type" value="Genomic_DNA"/>
</dbReference>
<dbReference type="InterPro" id="IPR041492">
    <property type="entry name" value="HAD_2"/>
</dbReference>
<dbReference type="SFLD" id="SFLDG01135">
    <property type="entry name" value="C1.5.6:_HAD__Beta-PGM__Phospha"/>
    <property type="match status" value="1"/>
</dbReference>
<gene>
    <name evidence="1" type="ORF">JOC86_000283</name>
</gene>
<dbReference type="InterPro" id="IPR006439">
    <property type="entry name" value="HAD-SF_hydro_IA"/>
</dbReference>
<proteinExistence type="predicted"/>
<dbReference type="Pfam" id="PF13419">
    <property type="entry name" value="HAD_2"/>
    <property type="match status" value="1"/>
</dbReference>
<dbReference type="SFLD" id="SFLDG01129">
    <property type="entry name" value="C1.5:_HAD__Beta-PGM__Phosphata"/>
    <property type="match status" value="1"/>
</dbReference>
<name>A0ABS2N7B6_9BACI</name>
<dbReference type="CDD" id="cd16423">
    <property type="entry name" value="HAD_BPGM-like"/>
    <property type="match status" value="1"/>
</dbReference>
<dbReference type="InterPro" id="IPR023214">
    <property type="entry name" value="HAD_sf"/>
</dbReference>